<organism evidence="2 3">
    <name type="scientific">Paracoccus liaowanqingii</name>
    <dbReference type="NCBI Taxonomy" id="2560053"/>
    <lineage>
        <taxon>Bacteria</taxon>
        <taxon>Pseudomonadati</taxon>
        <taxon>Pseudomonadota</taxon>
        <taxon>Alphaproteobacteria</taxon>
        <taxon>Rhodobacterales</taxon>
        <taxon>Paracoccaceae</taxon>
        <taxon>Paracoccus</taxon>
    </lineage>
</organism>
<name>A0A4P7HJD4_9RHOB</name>
<protein>
    <submittedName>
        <fullName evidence="2">Uncharacterized protein</fullName>
    </submittedName>
</protein>
<reference evidence="3" key="1">
    <citation type="submission" date="2019-03" db="EMBL/GenBank/DDBJ databases">
        <authorList>
            <person name="Li J."/>
        </authorList>
    </citation>
    <scope>NUCLEOTIDE SEQUENCE [LARGE SCALE GENOMIC DNA]</scope>
    <source>
        <strain evidence="3">2251</strain>
    </source>
</reference>
<dbReference type="RefSeq" id="WP_135312475.1">
    <property type="nucleotide sequence ID" value="NZ_CP038439.1"/>
</dbReference>
<feature type="transmembrane region" description="Helical" evidence="1">
    <location>
        <begin position="38"/>
        <end position="57"/>
    </location>
</feature>
<keyword evidence="1" id="KW-1133">Transmembrane helix</keyword>
<dbReference type="EMBL" id="CP038439">
    <property type="protein sequence ID" value="QBX34186.1"/>
    <property type="molecule type" value="Genomic_DNA"/>
</dbReference>
<keyword evidence="1" id="KW-0812">Transmembrane</keyword>
<gene>
    <name evidence="2" type="ORF">E4191_05275</name>
</gene>
<sequence>MTAPLPSGLLAALIALGGAAGVLVVAGGAVFPMGGTDLPAAYVLPPLVALALFQLVFGAMSGRWRGPGFWLAALPLTTLIWGAGLWLLLDGRITAPQALAGTAAALLAVLLVALILMRRRGDGR</sequence>
<evidence type="ECO:0000313" key="2">
    <source>
        <dbReference type="EMBL" id="QBX34186.1"/>
    </source>
</evidence>
<dbReference type="Proteomes" id="UP000296374">
    <property type="component" value="Chromosome"/>
</dbReference>
<feature type="transmembrane region" description="Helical" evidence="1">
    <location>
        <begin position="95"/>
        <end position="117"/>
    </location>
</feature>
<proteinExistence type="predicted"/>
<accession>A0A4P7HJD4</accession>
<feature type="transmembrane region" description="Helical" evidence="1">
    <location>
        <begin position="69"/>
        <end position="89"/>
    </location>
</feature>
<dbReference type="AlphaFoldDB" id="A0A4P7HJD4"/>
<keyword evidence="1" id="KW-0472">Membrane</keyword>
<evidence type="ECO:0000313" key="3">
    <source>
        <dbReference type="Proteomes" id="UP000296374"/>
    </source>
</evidence>
<evidence type="ECO:0000256" key="1">
    <source>
        <dbReference type="SAM" id="Phobius"/>
    </source>
</evidence>
<dbReference type="KEGG" id="plia:E4191_05275"/>